<feature type="transmembrane region" description="Helical" evidence="7">
    <location>
        <begin position="137"/>
        <end position="155"/>
    </location>
</feature>
<feature type="region of interest" description="Disordered" evidence="6">
    <location>
        <begin position="668"/>
        <end position="704"/>
    </location>
</feature>
<dbReference type="Pfam" id="PF04438">
    <property type="entry name" value="zf-HIT"/>
    <property type="match status" value="1"/>
</dbReference>
<name>A0AAD5W442_9AGAR</name>
<dbReference type="Proteomes" id="UP001213000">
    <property type="component" value="Unassembled WGS sequence"/>
</dbReference>
<dbReference type="PANTHER" id="PTHR13483">
    <property type="entry name" value="BOX C_D SNORNA PROTEIN 1-RELATED"/>
    <property type="match status" value="1"/>
</dbReference>
<evidence type="ECO:0000256" key="4">
    <source>
        <dbReference type="PROSITE-ProRule" id="PRU00453"/>
    </source>
</evidence>
<feature type="region of interest" description="Disordered" evidence="6">
    <location>
        <begin position="72"/>
        <end position="97"/>
    </location>
</feature>
<feature type="coiled-coil region" evidence="5">
    <location>
        <begin position="187"/>
        <end position="246"/>
    </location>
</feature>
<keyword evidence="10" id="KW-1185">Reference proteome</keyword>
<evidence type="ECO:0000256" key="5">
    <source>
        <dbReference type="SAM" id="Coils"/>
    </source>
</evidence>
<keyword evidence="2 4" id="KW-0863">Zinc-finger</keyword>
<comment type="caution">
    <text evidence="9">The sequence shown here is derived from an EMBL/GenBank/DDBJ whole genome shotgun (WGS) entry which is preliminary data.</text>
</comment>
<dbReference type="GO" id="GO:0000492">
    <property type="term" value="P:box C/D snoRNP assembly"/>
    <property type="evidence" value="ECO:0007669"/>
    <property type="project" value="TreeGrafter"/>
</dbReference>
<dbReference type="AlphaFoldDB" id="A0AAD5W442"/>
<dbReference type="InterPro" id="IPR051639">
    <property type="entry name" value="BCD1"/>
</dbReference>
<dbReference type="SUPFAM" id="SSF144232">
    <property type="entry name" value="HIT/MYND zinc finger-like"/>
    <property type="match status" value="1"/>
</dbReference>
<dbReference type="GO" id="GO:0070761">
    <property type="term" value="C:pre-snoRNP complex"/>
    <property type="evidence" value="ECO:0007669"/>
    <property type="project" value="TreeGrafter"/>
</dbReference>
<dbReference type="GO" id="GO:0008270">
    <property type="term" value="F:zinc ion binding"/>
    <property type="evidence" value="ECO:0007669"/>
    <property type="project" value="UniProtKB-UniRule"/>
</dbReference>
<dbReference type="GO" id="GO:0048254">
    <property type="term" value="P:snoRNA localization"/>
    <property type="evidence" value="ECO:0007669"/>
    <property type="project" value="TreeGrafter"/>
</dbReference>
<evidence type="ECO:0000313" key="10">
    <source>
        <dbReference type="Proteomes" id="UP001213000"/>
    </source>
</evidence>
<evidence type="ECO:0000256" key="3">
    <source>
        <dbReference type="ARBA" id="ARBA00022833"/>
    </source>
</evidence>
<dbReference type="Gene3D" id="3.30.60.190">
    <property type="match status" value="1"/>
</dbReference>
<dbReference type="GO" id="GO:0005634">
    <property type="term" value="C:nucleus"/>
    <property type="evidence" value="ECO:0007669"/>
    <property type="project" value="TreeGrafter"/>
</dbReference>
<gene>
    <name evidence="9" type="ORF">NP233_g223</name>
</gene>
<keyword evidence="3" id="KW-0862">Zinc</keyword>
<dbReference type="CDD" id="cd23024">
    <property type="entry name" value="zf-HIT_ZNHIT2-3"/>
    <property type="match status" value="1"/>
</dbReference>
<evidence type="ECO:0000313" key="9">
    <source>
        <dbReference type="EMBL" id="KAJ3576784.1"/>
    </source>
</evidence>
<evidence type="ECO:0000259" key="8">
    <source>
        <dbReference type="PROSITE" id="PS51083"/>
    </source>
</evidence>
<keyword evidence="7" id="KW-0812">Transmembrane</keyword>
<dbReference type="EMBL" id="JANIEX010000005">
    <property type="protein sequence ID" value="KAJ3576784.1"/>
    <property type="molecule type" value="Genomic_DNA"/>
</dbReference>
<keyword evidence="1" id="KW-0479">Metal-binding</keyword>
<dbReference type="PROSITE" id="PS51083">
    <property type="entry name" value="ZF_HIT"/>
    <property type="match status" value="1"/>
</dbReference>
<feature type="compositionally biased region" description="Polar residues" evidence="6">
    <location>
        <begin position="683"/>
        <end position="704"/>
    </location>
</feature>
<protein>
    <recommendedName>
        <fullName evidence="8">HIT-type domain-containing protein</fullName>
    </recommendedName>
</protein>
<accession>A0AAD5W442</accession>
<evidence type="ECO:0000256" key="6">
    <source>
        <dbReference type="SAM" id="MobiDB-lite"/>
    </source>
</evidence>
<evidence type="ECO:0000256" key="7">
    <source>
        <dbReference type="SAM" id="Phobius"/>
    </source>
</evidence>
<dbReference type="InterPro" id="IPR007529">
    <property type="entry name" value="Znf_HIT"/>
</dbReference>
<dbReference type="PANTHER" id="PTHR13483:SF11">
    <property type="entry name" value="ZINC FINGER HIT DOMAIN-CONTAINING PROTEIN 3"/>
    <property type="match status" value="1"/>
</dbReference>
<organism evidence="9 10">
    <name type="scientific">Leucocoprinus birnbaumii</name>
    <dbReference type="NCBI Taxonomy" id="56174"/>
    <lineage>
        <taxon>Eukaryota</taxon>
        <taxon>Fungi</taxon>
        <taxon>Dikarya</taxon>
        <taxon>Basidiomycota</taxon>
        <taxon>Agaricomycotina</taxon>
        <taxon>Agaricomycetes</taxon>
        <taxon>Agaricomycetidae</taxon>
        <taxon>Agaricales</taxon>
        <taxon>Agaricineae</taxon>
        <taxon>Agaricaceae</taxon>
        <taxon>Leucocoprinus</taxon>
    </lineage>
</organism>
<keyword evidence="7" id="KW-1133">Transmembrane helix</keyword>
<dbReference type="GO" id="GO:0000463">
    <property type="term" value="P:maturation of LSU-rRNA from tricistronic rRNA transcript (SSU-rRNA, 5.8S rRNA, LSU-rRNA)"/>
    <property type="evidence" value="ECO:0007669"/>
    <property type="project" value="TreeGrafter"/>
</dbReference>
<feature type="coiled-coil region" evidence="5">
    <location>
        <begin position="802"/>
        <end position="947"/>
    </location>
</feature>
<sequence length="1110" mass="127816">MPLVAEIIQTSARQDPGYLYNGSQANTTTTNSFDPIDIDSWRQAVREPGHTENSSTFSGDIVGNTLSSMPTQFGLRRGRNGSRDPIFSPASPPVPPSYHTIPPYNRADENEPLLPQANGNEAYFSQTLKSKLRSRNIFNVFLYLLAFLVIIAFGLQSGYTYANWDIAKTIYNPVERDRIQRDWQHQYADFKENIRNLTTQRDAMQHEWKVANNRLTMLRQDIARERQSWNEERTRWEEERKEHEREGRERMKKYIQWSEVRRDQEPCVAYGTARYQAHLEYTPPGWDKYSACKETPVNIHGKDVIATECRHVGDEMIGVWIINFEEPSCKPWWRETSDQGCINRQSGIHRYEAHLEGYLQSNEFKNNWAEMCSTTPYSMLGQTYKSPTECLYKGRDGVYGLMVDYVASNQDSFNHQKAFPIFDRIMAPRTNDLCQVCSTTPSKYTCSKCYIAYCSIPCYKEHQQSTCSSKTVGTNAEDRATEQAPSASTSTKDHAVAQSLDLDKVPASVPPVDGTSEPVPGSSKLRPLTSLKWPYVPEESAFPDPLKRDDPKDLQLRQYEAIATSGKIREILSKHENLPALLASIDELRGAERELALQKALGVTPPDIDDWRKPEELSEDVLALRTLAEAVETAIRGGNGAALEHTQFDGKSADCICRVDPDCKGQARSHPDSAWEIVPGPGPTTTSSSVAKNPQHLSNDAQTSAKMADGNGHCCSGGSRHTPRCYHTMSGHGGAREDQPLLLNHAGYVSRAQAAQWPTGFIIKCALIMDVILVVIFETAYIYTTKDITKTIFNPEERDRIRLDWQREYAAYKENITRLRIERATEEREWQIKRSKNQVGWEREYAEYKENITRLIIQRENEKKEWLLERANLREHREREYAAYKENITRLSTERDALRSDWLIEHDRLEALRNDTARELRKRDEERRRWEEERQKHEQEERERTKKYIQWSEVRRDQEPCIAYGTARYQAHLEYTPPGWDKYSACKETSVSIHGKDVFPTECRHVGDEMVGVWIIDFDEASCKPWWKDTSDQLGCTSHQSGIHRYEAHLEGYLKVNEFKNNWADMCSTTPHSMFGQTYKSPTECIYKENEGVYGLWDVTDENCRQSLTM</sequence>
<keyword evidence="7" id="KW-0472">Membrane</keyword>
<feature type="domain" description="HIT-type" evidence="8">
    <location>
        <begin position="434"/>
        <end position="467"/>
    </location>
</feature>
<reference evidence="9" key="1">
    <citation type="submission" date="2022-07" db="EMBL/GenBank/DDBJ databases">
        <title>Genome Sequence of Leucocoprinus birnbaumii.</title>
        <authorList>
            <person name="Buettner E."/>
        </authorList>
    </citation>
    <scope>NUCLEOTIDE SEQUENCE</scope>
    <source>
        <strain evidence="9">VT141</strain>
    </source>
</reference>
<keyword evidence="5" id="KW-0175">Coiled coil</keyword>
<evidence type="ECO:0000256" key="2">
    <source>
        <dbReference type="ARBA" id="ARBA00022771"/>
    </source>
</evidence>
<feature type="region of interest" description="Disordered" evidence="6">
    <location>
        <begin position="501"/>
        <end position="523"/>
    </location>
</feature>
<proteinExistence type="predicted"/>
<evidence type="ECO:0000256" key="1">
    <source>
        <dbReference type="ARBA" id="ARBA00022723"/>
    </source>
</evidence>